<dbReference type="Proteomes" id="UP000482960">
    <property type="component" value="Unassembled WGS sequence"/>
</dbReference>
<reference evidence="2 3" key="1">
    <citation type="submission" date="2020-03" db="EMBL/GenBank/DDBJ databases">
        <title>Whole genome shotgun sequence of Phytohabitans rumicis NBRC 108638.</title>
        <authorList>
            <person name="Komaki H."/>
            <person name="Tamura T."/>
        </authorList>
    </citation>
    <scope>NUCLEOTIDE SEQUENCE [LARGE SCALE GENOMIC DNA]</scope>
    <source>
        <strain evidence="2 3">NBRC 108638</strain>
    </source>
</reference>
<dbReference type="EMBL" id="BLPG01000001">
    <property type="protein sequence ID" value="GFJ87419.1"/>
    <property type="molecule type" value="Genomic_DNA"/>
</dbReference>
<dbReference type="Gene3D" id="3.40.50.1820">
    <property type="entry name" value="alpha/beta hydrolase"/>
    <property type="match status" value="1"/>
</dbReference>
<keyword evidence="3" id="KW-1185">Reference proteome</keyword>
<reference evidence="2 3" key="2">
    <citation type="submission" date="2020-03" db="EMBL/GenBank/DDBJ databases">
        <authorList>
            <person name="Ichikawa N."/>
            <person name="Kimura A."/>
            <person name="Kitahashi Y."/>
            <person name="Uohara A."/>
        </authorList>
    </citation>
    <scope>NUCLEOTIDE SEQUENCE [LARGE SCALE GENOMIC DNA]</scope>
    <source>
        <strain evidence="2 3">NBRC 108638</strain>
    </source>
</reference>
<comment type="caution">
    <text evidence="2">The sequence shown here is derived from an EMBL/GenBank/DDBJ whole genome shotgun (WGS) entry which is preliminary data.</text>
</comment>
<accession>A0A6V8KYL9</accession>
<feature type="domain" description="AB hydrolase-1" evidence="1">
    <location>
        <begin position="35"/>
        <end position="83"/>
    </location>
</feature>
<sequence>MQAVGHVDVPQAGVPYADLDEVRLNCRVAGAGSAALLLVHGWGGDSRVWEPIPFAGHRVIAVDLRGHGRSSAPEGGYRPVDLARLWPGSTLDQWWPSATRWVHRW</sequence>
<dbReference type="InterPro" id="IPR000073">
    <property type="entry name" value="AB_hydrolase_1"/>
</dbReference>
<evidence type="ECO:0000259" key="1">
    <source>
        <dbReference type="Pfam" id="PF00561"/>
    </source>
</evidence>
<proteinExistence type="predicted"/>
<dbReference type="GO" id="GO:0003824">
    <property type="term" value="F:catalytic activity"/>
    <property type="evidence" value="ECO:0007669"/>
    <property type="project" value="UniProtKB-ARBA"/>
</dbReference>
<name>A0A6V8KYL9_9ACTN</name>
<dbReference type="Pfam" id="PF00561">
    <property type="entry name" value="Abhydrolase_1"/>
    <property type="match status" value="1"/>
</dbReference>
<dbReference type="AlphaFoldDB" id="A0A6V8KYL9"/>
<dbReference type="SUPFAM" id="SSF53474">
    <property type="entry name" value="alpha/beta-Hydrolases"/>
    <property type="match status" value="1"/>
</dbReference>
<dbReference type="InterPro" id="IPR029058">
    <property type="entry name" value="AB_hydrolase_fold"/>
</dbReference>
<organism evidence="2 3">
    <name type="scientific">Phytohabitans rumicis</name>
    <dbReference type="NCBI Taxonomy" id="1076125"/>
    <lineage>
        <taxon>Bacteria</taxon>
        <taxon>Bacillati</taxon>
        <taxon>Actinomycetota</taxon>
        <taxon>Actinomycetes</taxon>
        <taxon>Micromonosporales</taxon>
        <taxon>Micromonosporaceae</taxon>
    </lineage>
</organism>
<evidence type="ECO:0000313" key="2">
    <source>
        <dbReference type="EMBL" id="GFJ87419.1"/>
    </source>
</evidence>
<evidence type="ECO:0000313" key="3">
    <source>
        <dbReference type="Proteomes" id="UP000482960"/>
    </source>
</evidence>
<gene>
    <name evidence="2" type="ORF">Prum_010610</name>
</gene>
<protein>
    <recommendedName>
        <fullName evidence="1">AB hydrolase-1 domain-containing protein</fullName>
    </recommendedName>
</protein>